<reference evidence="10" key="2">
    <citation type="submission" date="2019-06" db="EMBL/GenBank/DDBJ databases">
        <title>Genomics analysis of Aphanomyces spp. identifies a new class of oomycete effector associated with host adaptation.</title>
        <authorList>
            <person name="Gaulin E."/>
        </authorList>
    </citation>
    <scope>NUCLEOTIDE SEQUENCE</scope>
    <source>
        <strain evidence="10">CBS 578.67</strain>
    </source>
</reference>
<proteinExistence type="inferred from homology"/>
<dbReference type="EMBL" id="VJMH01005183">
    <property type="protein sequence ID" value="KAF0699360.1"/>
    <property type="molecule type" value="Genomic_DNA"/>
</dbReference>
<dbReference type="GO" id="GO:0005460">
    <property type="term" value="F:UDP-glucose transmembrane transporter activity"/>
    <property type="evidence" value="ECO:0007669"/>
    <property type="project" value="TreeGrafter"/>
</dbReference>
<dbReference type="PANTHER" id="PTHR10778">
    <property type="entry name" value="SOLUTE CARRIER FAMILY 35 MEMBER B"/>
    <property type="match status" value="1"/>
</dbReference>
<sequence>MQSSIFHMREGESLIWIGCAMLPRAAVGRLCVAFRRVPPGSYTYQPINSLQSHDADEVQRLIGSKAPITIETQVSLSNNIQPASARALPRRPTPLEHFESSMGCHAELIEMPPPTTAIDSTVGPSSPKVALPSTHDDDATSSEPHAAAPAQSPSSNRFFLLAFCFTGVMASFTINGMALEAVTSVHAISETSLTFLTSLVFAVFAVALKRIVRERPSTLPLPHYLFLSLLAFISTLASVWALRYVTFITRVLGKSCKSIPVMLVGVCFGKRYTAVKYLSVGLLSVGVAVFLLGTHYKQEHYSEQTTTAQAVANANAASDLVLGVALLLVSLVCDGATGALEDKYMLEYTVGAFELMFQLNRFKALFACAGMLWLGELSAPAAAATLHSPAFLPLVALSVSGAAGQAFIFFTISQFGALTTSIMGTMRKVVSIALSVALFHHVLGNAQVVGLGLSFGAIMLNWVRCRPEQKSDGVEDVELCLLADDKHGVDADVAATCDEDTAQQHEKARQVLSEWERTTGTFSSSKGVQQGIAAV</sequence>
<feature type="transmembrane region" description="Helical" evidence="9">
    <location>
        <begin position="432"/>
        <end position="462"/>
    </location>
</feature>
<keyword evidence="4 9" id="KW-0812">Transmembrane</keyword>
<feature type="transmembrane region" description="Helical" evidence="9">
    <location>
        <begin position="158"/>
        <end position="179"/>
    </location>
</feature>
<evidence type="ECO:0000313" key="10">
    <source>
        <dbReference type="EMBL" id="KAF0699360.1"/>
    </source>
</evidence>
<feature type="transmembrane region" description="Helical" evidence="9">
    <location>
        <begin position="390"/>
        <end position="412"/>
    </location>
</feature>
<evidence type="ECO:0000256" key="3">
    <source>
        <dbReference type="ARBA" id="ARBA00022448"/>
    </source>
</evidence>
<organism evidence="11 12">
    <name type="scientific">Aphanomyces stellatus</name>
    <dbReference type="NCBI Taxonomy" id="120398"/>
    <lineage>
        <taxon>Eukaryota</taxon>
        <taxon>Sar</taxon>
        <taxon>Stramenopiles</taxon>
        <taxon>Oomycota</taxon>
        <taxon>Saprolegniomycetes</taxon>
        <taxon>Saprolegniales</taxon>
        <taxon>Verrucalvaceae</taxon>
        <taxon>Aphanomyces</taxon>
    </lineage>
</organism>
<dbReference type="SUPFAM" id="SSF103481">
    <property type="entry name" value="Multidrug resistance efflux transporter EmrE"/>
    <property type="match status" value="1"/>
</dbReference>
<evidence type="ECO:0000256" key="1">
    <source>
        <dbReference type="ARBA" id="ARBA00004477"/>
    </source>
</evidence>
<feature type="transmembrane region" description="Helical" evidence="9">
    <location>
        <begin position="191"/>
        <end position="212"/>
    </location>
</feature>
<dbReference type="Proteomes" id="UP000332933">
    <property type="component" value="Unassembled WGS sequence"/>
</dbReference>
<feature type="region of interest" description="Disordered" evidence="8">
    <location>
        <begin position="113"/>
        <end position="152"/>
    </location>
</feature>
<reference evidence="11 12" key="1">
    <citation type="submission" date="2019-03" db="EMBL/GenBank/DDBJ databases">
        <authorList>
            <person name="Gaulin E."/>
            <person name="Dumas B."/>
        </authorList>
    </citation>
    <scope>NUCLEOTIDE SEQUENCE [LARGE SCALE GENOMIC DNA]</scope>
    <source>
        <strain evidence="11">CBS 568.67</strain>
    </source>
</reference>
<feature type="compositionally biased region" description="Low complexity" evidence="8">
    <location>
        <begin position="141"/>
        <end position="152"/>
    </location>
</feature>
<comment type="subcellular location">
    <subcellularLocation>
        <location evidence="1">Endoplasmic reticulum membrane</location>
        <topology evidence="1">Multi-pass membrane protein</topology>
    </subcellularLocation>
</comment>
<dbReference type="GO" id="GO:0005789">
    <property type="term" value="C:endoplasmic reticulum membrane"/>
    <property type="evidence" value="ECO:0007669"/>
    <property type="project" value="UniProtKB-SubCell"/>
</dbReference>
<evidence type="ECO:0000256" key="7">
    <source>
        <dbReference type="ARBA" id="ARBA00023136"/>
    </source>
</evidence>
<name>A0A485KPX3_9STRA</name>
<dbReference type="GO" id="GO:0000139">
    <property type="term" value="C:Golgi membrane"/>
    <property type="evidence" value="ECO:0007669"/>
    <property type="project" value="TreeGrafter"/>
</dbReference>
<feature type="transmembrane region" description="Helical" evidence="9">
    <location>
        <begin position="364"/>
        <end position="384"/>
    </location>
</feature>
<dbReference type="InterPro" id="IPR013657">
    <property type="entry name" value="SCL35B1-4/HUT1"/>
</dbReference>
<dbReference type="EMBL" id="CAADRA010005204">
    <property type="protein sequence ID" value="VFT86952.1"/>
    <property type="molecule type" value="Genomic_DNA"/>
</dbReference>
<evidence type="ECO:0000313" key="11">
    <source>
        <dbReference type="EMBL" id="VFT86952.1"/>
    </source>
</evidence>
<dbReference type="GO" id="GO:0005459">
    <property type="term" value="F:UDP-galactose transmembrane transporter activity"/>
    <property type="evidence" value="ECO:0007669"/>
    <property type="project" value="TreeGrafter"/>
</dbReference>
<feature type="transmembrane region" description="Helical" evidence="9">
    <location>
        <begin position="274"/>
        <end position="293"/>
    </location>
</feature>
<feature type="transmembrane region" description="Helical" evidence="9">
    <location>
        <begin position="224"/>
        <end position="242"/>
    </location>
</feature>
<accession>A0A485KPX3</accession>
<keyword evidence="5" id="KW-0256">Endoplasmic reticulum</keyword>
<dbReference type="AlphaFoldDB" id="A0A485KPX3"/>
<evidence type="ECO:0000256" key="8">
    <source>
        <dbReference type="SAM" id="MobiDB-lite"/>
    </source>
</evidence>
<evidence type="ECO:0000313" key="12">
    <source>
        <dbReference type="Proteomes" id="UP000332933"/>
    </source>
</evidence>
<protein>
    <submittedName>
        <fullName evidence="11">Aste57867_10076 protein</fullName>
    </submittedName>
</protein>
<evidence type="ECO:0000256" key="5">
    <source>
        <dbReference type="ARBA" id="ARBA00022824"/>
    </source>
</evidence>
<dbReference type="Pfam" id="PF08449">
    <property type="entry name" value="UAA"/>
    <property type="match status" value="1"/>
</dbReference>
<dbReference type="PANTHER" id="PTHR10778:SF10">
    <property type="entry name" value="SOLUTE CARRIER FAMILY 35 MEMBER B1"/>
    <property type="match status" value="1"/>
</dbReference>
<evidence type="ECO:0000256" key="9">
    <source>
        <dbReference type="SAM" id="Phobius"/>
    </source>
</evidence>
<keyword evidence="7 9" id="KW-0472">Membrane</keyword>
<dbReference type="OrthoDB" id="78344at2759"/>
<evidence type="ECO:0000256" key="2">
    <source>
        <dbReference type="ARBA" id="ARBA00010694"/>
    </source>
</evidence>
<evidence type="ECO:0000256" key="6">
    <source>
        <dbReference type="ARBA" id="ARBA00022989"/>
    </source>
</evidence>
<gene>
    <name evidence="11" type="primary">Aste57867_10076</name>
    <name evidence="10" type="ORF">As57867_010037</name>
    <name evidence="11" type="ORF">ASTE57867_10076</name>
</gene>
<comment type="similarity">
    <text evidence="2">Belongs to the nucleotide-sugar transporter family. SLC35B subfamily.</text>
</comment>
<dbReference type="InterPro" id="IPR037185">
    <property type="entry name" value="EmrE-like"/>
</dbReference>
<evidence type="ECO:0000256" key="4">
    <source>
        <dbReference type="ARBA" id="ARBA00022692"/>
    </source>
</evidence>
<keyword evidence="12" id="KW-1185">Reference proteome</keyword>
<keyword evidence="6 9" id="KW-1133">Transmembrane helix</keyword>
<keyword evidence="3" id="KW-0813">Transport</keyword>